<dbReference type="InterPro" id="IPR039748">
    <property type="entry name" value="RPC3"/>
</dbReference>
<dbReference type="Gene3D" id="1.10.10.10">
    <property type="entry name" value="Winged helix-like DNA-binding domain superfamily/Winged helix DNA-binding domain"/>
    <property type="match status" value="4"/>
</dbReference>
<keyword evidence="5 8" id="KW-0240">DNA-directed RNA polymerase</keyword>
<dbReference type="EMBL" id="KV003883">
    <property type="protein sequence ID" value="KZV36479.1"/>
    <property type="molecule type" value="Genomic_DNA"/>
</dbReference>
<feature type="region of interest" description="Disordered" evidence="9">
    <location>
        <begin position="166"/>
        <end position="188"/>
    </location>
</feature>
<reference evidence="13 14" key="1">
    <citation type="journal article" date="2015" name="Proc. Natl. Acad. Sci. U.S.A.">
        <title>The resurrection genome of Boea hygrometrica: A blueprint for survival of dehydration.</title>
        <authorList>
            <person name="Xiao L."/>
            <person name="Yang G."/>
            <person name="Zhang L."/>
            <person name="Yang X."/>
            <person name="Zhao S."/>
            <person name="Ji Z."/>
            <person name="Zhou Q."/>
            <person name="Hu M."/>
            <person name="Wang Y."/>
            <person name="Chen M."/>
            <person name="Xu Y."/>
            <person name="Jin H."/>
            <person name="Xiao X."/>
            <person name="Hu G."/>
            <person name="Bao F."/>
            <person name="Hu Y."/>
            <person name="Wan P."/>
            <person name="Li L."/>
            <person name="Deng X."/>
            <person name="Kuang T."/>
            <person name="Xiang C."/>
            <person name="Zhu J.K."/>
            <person name="Oliver M.J."/>
            <person name="He Y."/>
        </authorList>
    </citation>
    <scope>NUCLEOTIDE SEQUENCE [LARGE SCALE GENOMIC DNA]</scope>
    <source>
        <strain evidence="14">cv. XS01</strain>
    </source>
</reference>
<evidence type="ECO:0000259" key="12">
    <source>
        <dbReference type="Pfam" id="PF22536"/>
    </source>
</evidence>
<evidence type="ECO:0000259" key="11">
    <source>
        <dbReference type="Pfam" id="PF08221"/>
    </source>
</evidence>
<evidence type="ECO:0000259" key="10">
    <source>
        <dbReference type="Pfam" id="PF05645"/>
    </source>
</evidence>
<evidence type="ECO:0000256" key="4">
    <source>
        <dbReference type="ARBA" id="ARBA00016689"/>
    </source>
</evidence>
<comment type="subunit">
    <text evidence="3 8">Component of the RNA polymerase III (Pol III) complex consisting of 17 subunits.</text>
</comment>
<protein>
    <recommendedName>
        <fullName evidence="4 8">DNA-directed RNA polymerase III subunit RPC3</fullName>
        <shortName evidence="8">RNA polymerase III subunit C3</shortName>
    </recommendedName>
</protein>
<dbReference type="Proteomes" id="UP000250235">
    <property type="component" value="Unassembled WGS sequence"/>
</dbReference>
<keyword evidence="7 8" id="KW-0539">Nucleus</keyword>
<comment type="similarity">
    <text evidence="2">Belongs to the RNA polymerase beta chain family.</text>
</comment>
<feature type="domain" description="RNA polymerase III Rpc82 C -terminal" evidence="10">
    <location>
        <begin position="149"/>
        <end position="332"/>
    </location>
</feature>
<name>A0A2Z7BPU4_9LAMI</name>
<dbReference type="SUPFAM" id="SSF46785">
    <property type="entry name" value="Winged helix' DNA-binding domain"/>
    <property type="match status" value="1"/>
</dbReference>
<dbReference type="FunFam" id="1.10.10.10:FF:000515">
    <property type="entry name" value="DNA-directed RNA polymerase III subunit rpc3"/>
    <property type="match status" value="1"/>
</dbReference>
<evidence type="ECO:0000313" key="13">
    <source>
        <dbReference type="EMBL" id="KZV36479.1"/>
    </source>
</evidence>
<feature type="domain" description="DNA-directed RNA polymerase III subunit RPC3 winged-helix" evidence="12">
    <location>
        <begin position="371"/>
        <end position="431"/>
    </location>
</feature>
<evidence type="ECO:0000256" key="3">
    <source>
        <dbReference type="ARBA" id="ARBA00011206"/>
    </source>
</evidence>
<dbReference type="PANTHER" id="PTHR12949">
    <property type="entry name" value="RNA POLYMERASE III DNA DIRECTED -RELATED"/>
    <property type="match status" value="1"/>
</dbReference>
<dbReference type="GO" id="GO:0003697">
    <property type="term" value="F:single-stranded DNA binding"/>
    <property type="evidence" value="ECO:0007669"/>
    <property type="project" value="UniProtKB-UniRule"/>
</dbReference>
<evidence type="ECO:0000256" key="5">
    <source>
        <dbReference type="ARBA" id="ARBA00022478"/>
    </source>
</evidence>
<dbReference type="GO" id="GO:0006351">
    <property type="term" value="P:DNA-templated transcription"/>
    <property type="evidence" value="ECO:0007669"/>
    <property type="project" value="InterPro"/>
</dbReference>
<dbReference type="OrthoDB" id="272392at2759"/>
<dbReference type="PANTHER" id="PTHR12949:SF0">
    <property type="entry name" value="DNA-DIRECTED RNA POLYMERASE III SUBUNIT RPC3"/>
    <property type="match status" value="1"/>
</dbReference>
<sequence length="482" mass="55058">MVSPHGILLATHIISSSYGEQCSKVCDCLLRHGILSLAQIIRFTELTKESVVNCLRVLFNQNCVQPFSSQREGGFGEAPRIVTQYIVLFDNIIHKLRAPKFMQIVSEELGSDCLNIFHGLIQHGRLSLNRIIERNEQTTGKTDVQVLKESFNRLLNFRFIERCPSPEPFLAPQDNEEPPVKKRGARRGETQEVLTVEQRVLEAATPMESLRFLVDVDFASEEKVEETHAKVTLGKKRKSEAMVPDEDVMGAGEKKEVLWRVNYEEFVRRLRDKACISYVKTRLNDEASIVLSAILELSKNSTVRHKVVESAYLSINAIYDEVIKKDGGIGMDFDHIRASLAQLGCTCSSADGEAYSIDLKGITDKAQSEEVESVVLKRYGREAYRIFRLLSKAGRFLETDKISDDTFVEKKDTLKILYKLWKDDLLDMEKIMLNGGKQVAFLLWRVNKGPLFEKFRDEMYHAALNLRLRIIHEQEQAKEVRL</sequence>
<evidence type="ECO:0000256" key="8">
    <source>
        <dbReference type="RuleBase" id="RU367076"/>
    </source>
</evidence>
<organism evidence="13 14">
    <name type="scientific">Dorcoceras hygrometricum</name>
    <dbReference type="NCBI Taxonomy" id="472368"/>
    <lineage>
        <taxon>Eukaryota</taxon>
        <taxon>Viridiplantae</taxon>
        <taxon>Streptophyta</taxon>
        <taxon>Embryophyta</taxon>
        <taxon>Tracheophyta</taxon>
        <taxon>Spermatophyta</taxon>
        <taxon>Magnoliopsida</taxon>
        <taxon>eudicotyledons</taxon>
        <taxon>Gunneridae</taxon>
        <taxon>Pentapetalae</taxon>
        <taxon>asterids</taxon>
        <taxon>lamiids</taxon>
        <taxon>Lamiales</taxon>
        <taxon>Gesneriaceae</taxon>
        <taxon>Didymocarpoideae</taxon>
        <taxon>Trichosporeae</taxon>
        <taxon>Loxocarpinae</taxon>
        <taxon>Dorcoceras</taxon>
    </lineage>
</organism>
<feature type="domain" description="RNA polymerase III subunit RPC82-related helix-turn-helix" evidence="11">
    <location>
        <begin position="9"/>
        <end position="65"/>
    </location>
</feature>
<dbReference type="FunFam" id="1.10.10.10:FF:000420">
    <property type="entry name" value="RNA polymerase III subunit, putative"/>
    <property type="match status" value="1"/>
</dbReference>
<evidence type="ECO:0000256" key="7">
    <source>
        <dbReference type="ARBA" id="ARBA00023242"/>
    </source>
</evidence>
<evidence type="ECO:0000256" key="2">
    <source>
        <dbReference type="ARBA" id="ARBA00006835"/>
    </source>
</evidence>
<dbReference type="Pfam" id="PF08221">
    <property type="entry name" value="HTH_9"/>
    <property type="match status" value="1"/>
</dbReference>
<dbReference type="InterPro" id="IPR036390">
    <property type="entry name" value="WH_DNA-bd_sf"/>
</dbReference>
<dbReference type="InterPro" id="IPR055207">
    <property type="entry name" value="POLR3C_WHD"/>
</dbReference>
<comment type="subcellular location">
    <subcellularLocation>
        <location evidence="1 8">Nucleus</location>
    </subcellularLocation>
</comment>
<evidence type="ECO:0000256" key="9">
    <source>
        <dbReference type="SAM" id="MobiDB-lite"/>
    </source>
</evidence>
<comment type="similarity">
    <text evidence="8">Belongs to the eukaryotic RPC3/POLR3C RNA polymerase subunit family.</text>
</comment>
<dbReference type="AlphaFoldDB" id="A0A2Z7BPU4"/>
<dbReference type="InterPro" id="IPR013197">
    <property type="entry name" value="RNA_pol_III_RPC82-rel_HTH"/>
</dbReference>
<dbReference type="InterPro" id="IPR008806">
    <property type="entry name" value="RNA_pol_III_Rpc82_C"/>
</dbReference>
<gene>
    <name evidence="13" type="ORF">F511_15984</name>
</gene>
<evidence type="ECO:0000256" key="6">
    <source>
        <dbReference type="ARBA" id="ARBA00023163"/>
    </source>
</evidence>
<comment type="function">
    <text evidence="8">DNA-dependent RNA polymerase catalyzes the transcription of DNA into RNA using the four ribonucleoside triphosphates as substrates. Specific core component of RNA polymerase III which synthesizes small RNAs, such as 5S rRNA and tRNAs.</text>
</comment>
<evidence type="ECO:0000313" key="14">
    <source>
        <dbReference type="Proteomes" id="UP000250235"/>
    </source>
</evidence>
<dbReference type="InterPro" id="IPR036388">
    <property type="entry name" value="WH-like_DNA-bd_sf"/>
</dbReference>
<keyword evidence="14" id="KW-1185">Reference proteome</keyword>
<keyword evidence="6 8" id="KW-0804">Transcription</keyword>
<dbReference type="Pfam" id="PF05645">
    <property type="entry name" value="RNA_pol_Rpc82"/>
    <property type="match status" value="1"/>
</dbReference>
<evidence type="ECO:0000256" key="1">
    <source>
        <dbReference type="ARBA" id="ARBA00004123"/>
    </source>
</evidence>
<dbReference type="Pfam" id="PF22536">
    <property type="entry name" value="WHD_POLR3C"/>
    <property type="match status" value="1"/>
</dbReference>
<proteinExistence type="inferred from homology"/>
<dbReference type="GO" id="GO:0005666">
    <property type="term" value="C:RNA polymerase III complex"/>
    <property type="evidence" value="ECO:0007669"/>
    <property type="project" value="UniProtKB-UniRule"/>
</dbReference>
<accession>A0A2Z7BPU4</accession>